<comment type="pathway">
    <text evidence="8">Amino-acid biosynthesis; L-threonine biosynthesis; L-threonine from L-aspartate: step 1/5.</text>
</comment>
<dbReference type="GO" id="GO:0005829">
    <property type="term" value="C:cytosol"/>
    <property type="evidence" value="ECO:0007669"/>
    <property type="project" value="TreeGrafter"/>
</dbReference>
<dbReference type="UniPathway" id="UPA00051">
    <property type="reaction ID" value="UER00462"/>
</dbReference>
<dbReference type="InterPro" id="IPR002912">
    <property type="entry name" value="ACT_dom"/>
</dbReference>
<sequence>MQLTQRQALASRVARRSGRVAVPLPKTPVTAAPSVRAVGAVAPVDATKQSSARPSVIARAAAAQAPAKFQAPGKNVGQVNVVYKFGGSSVRDAERMREVADIICSFPDYLPCVVLSAMGKTTNLLLECGDMALKTPTDKIHDLIPFKAIRDLHVHTCEELGVEASVRAEVDRLLNELQQLLIGVSIMQDLTPRAKDSLVSFGERLSTRIFASYMRVNGVNARQHDAFELGLTTTDDFTNADVLYDPSLSLIKQALGPKPGVAPEVPIVTGFLGRGIKTGAITTLGRGGSDLTATVLGAALELPEVQVWKDVDGVLTSDPRIVPSTVPVTELTFEEATELAYFGAQVLHPQAMQPAVRSGKMNVRVKNSYNRTAPGTIISAHRDLDCTVVTSIVLKSNVTLVDIISTRMLGQYGFLATVFDAFLRHKISVDVVATSEVSVSLTLDPKKITGAPEIELTQLSTELSKLANVSYRKGLAIISLICNVEKTSEILMRTFSVFQRENINVVMMSQGASKTNISLVVDGDRGVEAVRVLHKEFFDGPSVCNATRSGPTVSLPNGAQHGEAGQVMFHNSSHNASHANANNN</sequence>
<dbReference type="GO" id="GO:0009088">
    <property type="term" value="P:threonine biosynthetic process"/>
    <property type="evidence" value="ECO:0007669"/>
    <property type="project" value="UniProtKB-UniPathway"/>
</dbReference>
<keyword evidence="6" id="KW-0418">Kinase</keyword>
<dbReference type="UniPathway" id="UPA00050">
    <property type="reaction ID" value="UER00461"/>
</dbReference>
<proteinExistence type="inferred from homology"/>
<evidence type="ECO:0000256" key="3">
    <source>
        <dbReference type="ARBA" id="ARBA00022679"/>
    </source>
</evidence>
<evidence type="ECO:0000259" key="9">
    <source>
        <dbReference type="PROSITE" id="PS51671"/>
    </source>
</evidence>
<dbReference type="PANTHER" id="PTHR21499">
    <property type="entry name" value="ASPARTATE KINASE"/>
    <property type="match status" value="1"/>
</dbReference>
<dbReference type="Gene3D" id="3.30.70.260">
    <property type="match status" value="2"/>
</dbReference>
<comment type="similarity">
    <text evidence="1">Belongs to the aspartokinase family.</text>
</comment>
<dbReference type="GO" id="GO:0005524">
    <property type="term" value="F:ATP binding"/>
    <property type="evidence" value="ECO:0007669"/>
    <property type="project" value="UniProtKB-KW"/>
</dbReference>
<dbReference type="InterPro" id="IPR001341">
    <property type="entry name" value="Asp_kinase"/>
</dbReference>
<dbReference type="Gene3D" id="1.20.120.1320">
    <property type="entry name" value="Aspartokinase, catalytic domain"/>
    <property type="match status" value="1"/>
</dbReference>
<dbReference type="Pfam" id="PF00696">
    <property type="entry name" value="AA_kinase"/>
    <property type="match status" value="1"/>
</dbReference>
<comment type="caution">
    <text evidence="10">The sequence shown here is derived from an EMBL/GenBank/DDBJ whole genome shotgun (WGS) entry which is preliminary data.</text>
</comment>
<comment type="pathway">
    <text evidence="8">Amino-acid biosynthesis; L-methionine biosynthesis via de novo pathway; L-homoserine from L-aspartate: step 1/3.</text>
</comment>
<comment type="pathway">
    <text evidence="8">Amino-acid biosynthesis; L-lysine biosynthesis via DAP pathway; (S)-tetrahydrodipicolinate from L-aspartate: step 1/4.</text>
</comment>
<dbReference type="GO" id="GO:0009090">
    <property type="term" value="P:homoserine biosynthetic process"/>
    <property type="evidence" value="ECO:0007669"/>
    <property type="project" value="TreeGrafter"/>
</dbReference>
<dbReference type="GO" id="GO:0004072">
    <property type="term" value="F:aspartate kinase activity"/>
    <property type="evidence" value="ECO:0007669"/>
    <property type="project" value="UniProtKB-EC"/>
</dbReference>
<dbReference type="PANTHER" id="PTHR21499:SF59">
    <property type="entry name" value="ASPARTOKINASE"/>
    <property type="match status" value="1"/>
</dbReference>
<dbReference type="AlphaFoldDB" id="A0A835Y6C4"/>
<dbReference type="SUPFAM" id="SSF53633">
    <property type="entry name" value="Carbamate kinase-like"/>
    <property type="match status" value="1"/>
</dbReference>
<evidence type="ECO:0000256" key="4">
    <source>
        <dbReference type="ARBA" id="ARBA00022697"/>
    </source>
</evidence>
<evidence type="ECO:0000313" key="11">
    <source>
        <dbReference type="Proteomes" id="UP000612055"/>
    </source>
</evidence>
<dbReference type="InterPro" id="IPR001048">
    <property type="entry name" value="Asp/Glu/Uridylate_kinase"/>
</dbReference>
<evidence type="ECO:0000256" key="1">
    <source>
        <dbReference type="ARBA" id="ARBA00010122"/>
    </source>
</evidence>
<evidence type="ECO:0000256" key="2">
    <source>
        <dbReference type="ARBA" id="ARBA00013059"/>
    </source>
</evidence>
<organism evidence="10 11">
    <name type="scientific">Edaphochlamys debaryana</name>
    <dbReference type="NCBI Taxonomy" id="47281"/>
    <lineage>
        <taxon>Eukaryota</taxon>
        <taxon>Viridiplantae</taxon>
        <taxon>Chlorophyta</taxon>
        <taxon>core chlorophytes</taxon>
        <taxon>Chlorophyceae</taxon>
        <taxon>CS clade</taxon>
        <taxon>Chlamydomonadales</taxon>
        <taxon>Chlamydomonadales incertae sedis</taxon>
        <taxon>Edaphochlamys</taxon>
    </lineage>
</organism>
<name>A0A835Y6C4_9CHLO</name>
<evidence type="ECO:0000256" key="8">
    <source>
        <dbReference type="RuleBase" id="RU004249"/>
    </source>
</evidence>
<gene>
    <name evidence="10" type="ORF">HYH03_005014</name>
</gene>
<dbReference type="PROSITE" id="PS51671">
    <property type="entry name" value="ACT"/>
    <property type="match status" value="1"/>
</dbReference>
<dbReference type="Gene3D" id="3.40.1160.10">
    <property type="entry name" value="Acetylglutamate kinase-like"/>
    <property type="match status" value="1"/>
</dbReference>
<dbReference type="InterPro" id="IPR036393">
    <property type="entry name" value="AceGlu_kinase-like_sf"/>
</dbReference>
<keyword evidence="4" id="KW-0791">Threonine biosynthesis</keyword>
<evidence type="ECO:0000256" key="5">
    <source>
        <dbReference type="ARBA" id="ARBA00022741"/>
    </source>
</evidence>
<dbReference type="GO" id="GO:0009570">
    <property type="term" value="C:chloroplast stroma"/>
    <property type="evidence" value="ECO:0007669"/>
    <property type="project" value="TreeGrafter"/>
</dbReference>
<dbReference type="GO" id="GO:0009089">
    <property type="term" value="P:lysine biosynthetic process via diaminopimelate"/>
    <property type="evidence" value="ECO:0007669"/>
    <property type="project" value="UniProtKB-UniPathway"/>
</dbReference>
<dbReference type="OrthoDB" id="4323675at2759"/>
<accession>A0A835Y6C4</accession>
<dbReference type="Proteomes" id="UP000612055">
    <property type="component" value="Unassembled WGS sequence"/>
</dbReference>
<keyword evidence="5" id="KW-0547">Nucleotide-binding</keyword>
<keyword evidence="7" id="KW-0067">ATP-binding</keyword>
<dbReference type="EMBL" id="JAEHOE010000016">
    <property type="protein sequence ID" value="KAG2497010.1"/>
    <property type="molecule type" value="Genomic_DNA"/>
</dbReference>
<dbReference type="FunFam" id="1.20.120.1320:FF:000001">
    <property type="entry name" value="Aspartokinase"/>
    <property type="match status" value="1"/>
</dbReference>
<dbReference type="InterPro" id="IPR045865">
    <property type="entry name" value="ACT-like_dom_sf"/>
</dbReference>
<keyword evidence="3" id="KW-0808">Transferase</keyword>
<dbReference type="CDD" id="cd04912">
    <property type="entry name" value="ACT_AKiii-LysC-EC-like_1"/>
    <property type="match status" value="1"/>
</dbReference>
<dbReference type="NCBIfam" id="TIGR00657">
    <property type="entry name" value="asp_kinases"/>
    <property type="match status" value="1"/>
</dbReference>
<dbReference type="InterPro" id="IPR054352">
    <property type="entry name" value="ACT_Aspartokinase"/>
</dbReference>
<dbReference type="PROSITE" id="PS00324">
    <property type="entry name" value="ASPARTOKINASE"/>
    <property type="match status" value="1"/>
</dbReference>
<feature type="domain" description="ACT" evidence="9">
    <location>
        <begin position="479"/>
        <end position="551"/>
    </location>
</feature>
<keyword evidence="8" id="KW-0028">Amino-acid biosynthesis</keyword>
<dbReference type="EC" id="2.7.2.4" evidence="2"/>
<evidence type="ECO:0000313" key="10">
    <source>
        <dbReference type="EMBL" id="KAG2497010.1"/>
    </source>
</evidence>
<keyword evidence="11" id="KW-1185">Reference proteome</keyword>
<evidence type="ECO:0000256" key="7">
    <source>
        <dbReference type="ARBA" id="ARBA00022840"/>
    </source>
</evidence>
<dbReference type="InterPro" id="IPR042199">
    <property type="entry name" value="AsparK_Bifunc_asparK/hSer_DH"/>
</dbReference>
<protein>
    <recommendedName>
        <fullName evidence="2">aspartate kinase</fullName>
        <ecNumber evidence="2">2.7.2.4</ecNumber>
    </recommendedName>
</protein>
<dbReference type="UniPathway" id="UPA00034">
    <property type="reaction ID" value="UER00015"/>
</dbReference>
<evidence type="ECO:0000256" key="6">
    <source>
        <dbReference type="ARBA" id="ARBA00022777"/>
    </source>
</evidence>
<dbReference type="SUPFAM" id="SSF55021">
    <property type="entry name" value="ACT-like"/>
    <property type="match status" value="2"/>
</dbReference>
<dbReference type="Pfam" id="PF22468">
    <property type="entry name" value="ACT_9"/>
    <property type="match status" value="1"/>
</dbReference>
<dbReference type="InterPro" id="IPR018042">
    <property type="entry name" value="Aspartate_kinase_CS"/>
</dbReference>
<reference evidence="10" key="1">
    <citation type="journal article" date="2020" name="bioRxiv">
        <title>Comparative genomics of Chlamydomonas.</title>
        <authorList>
            <person name="Craig R.J."/>
            <person name="Hasan A.R."/>
            <person name="Ness R.W."/>
            <person name="Keightley P.D."/>
        </authorList>
    </citation>
    <scope>NUCLEOTIDE SEQUENCE</scope>
    <source>
        <strain evidence="10">CCAP 11/70</strain>
    </source>
</reference>